<organism evidence="7 8">
    <name type="scientific">Streptomyces triticagri</name>
    <dbReference type="NCBI Taxonomy" id="2293568"/>
    <lineage>
        <taxon>Bacteria</taxon>
        <taxon>Bacillati</taxon>
        <taxon>Actinomycetota</taxon>
        <taxon>Actinomycetes</taxon>
        <taxon>Kitasatosporales</taxon>
        <taxon>Streptomycetaceae</taxon>
        <taxon>Streptomyces</taxon>
    </lineage>
</organism>
<evidence type="ECO:0000256" key="1">
    <source>
        <dbReference type="ARBA" id="ARBA00023015"/>
    </source>
</evidence>
<protein>
    <submittedName>
        <fullName evidence="7">TetR/AcrR family transcriptional regulator</fullName>
    </submittedName>
</protein>
<evidence type="ECO:0000256" key="4">
    <source>
        <dbReference type="PROSITE-ProRule" id="PRU00335"/>
    </source>
</evidence>
<dbReference type="SUPFAM" id="SSF46689">
    <property type="entry name" value="Homeodomain-like"/>
    <property type="match status" value="1"/>
</dbReference>
<dbReference type="OrthoDB" id="9796019at2"/>
<dbReference type="GO" id="GO:0000976">
    <property type="term" value="F:transcription cis-regulatory region binding"/>
    <property type="evidence" value="ECO:0007669"/>
    <property type="project" value="TreeGrafter"/>
</dbReference>
<evidence type="ECO:0000313" key="8">
    <source>
        <dbReference type="Proteomes" id="UP000263094"/>
    </source>
</evidence>
<proteinExistence type="predicted"/>
<keyword evidence="3" id="KW-0804">Transcription</keyword>
<name>A0A372MCP8_9ACTN</name>
<feature type="DNA-binding region" description="H-T-H motif" evidence="4">
    <location>
        <begin position="55"/>
        <end position="74"/>
    </location>
</feature>
<dbReference type="InterPro" id="IPR001647">
    <property type="entry name" value="HTH_TetR"/>
</dbReference>
<dbReference type="InterPro" id="IPR009057">
    <property type="entry name" value="Homeodomain-like_sf"/>
</dbReference>
<dbReference type="GO" id="GO:0003700">
    <property type="term" value="F:DNA-binding transcription factor activity"/>
    <property type="evidence" value="ECO:0007669"/>
    <property type="project" value="TreeGrafter"/>
</dbReference>
<dbReference type="Pfam" id="PF00440">
    <property type="entry name" value="TetR_N"/>
    <property type="match status" value="1"/>
</dbReference>
<dbReference type="SUPFAM" id="SSF48498">
    <property type="entry name" value="Tetracyclin repressor-like, C-terminal domain"/>
    <property type="match status" value="1"/>
</dbReference>
<dbReference type="EMBL" id="QUAK01000013">
    <property type="protein sequence ID" value="RFU88360.1"/>
    <property type="molecule type" value="Genomic_DNA"/>
</dbReference>
<dbReference type="InterPro" id="IPR050109">
    <property type="entry name" value="HTH-type_TetR-like_transc_reg"/>
</dbReference>
<dbReference type="Gene3D" id="1.10.357.10">
    <property type="entry name" value="Tetracycline Repressor, domain 2"/>
    <property type="match status" value="1"/>
</dbReference>
<keyword evidence="1" id="KW-0805">Transcription regulation</keyword>
<feature type="domain" description="HTH tetR-type" evidence="6">
    <location>
        <begin position="32"/>
        <end position="92"/>
    </location>
</feature>
<dbReference type="InterPro" id="IPR036271">
    <property type="entry name" value="Tet_transcr_reg_TetR-rel_C_sf"/>
</dbReference>
<dbReference type="InterPro" id="IPR011075">
    <property type="entry name" value="TetR_C"/>
</dbReference>
<evidence type="ECO:0000313" key="7">
    <source>
        <dbReference type="EMBL" id="RFU88360.1"/>
    </source>
</evidence>
<evidence type="ECO:0000256" key="3">
    <source>
        <dbReference type="ARBA" id="ARBA00023163"/>
    </source>
</evidence>
<gene>
    <name evidence="7" type="ORF">DY218_02180</name>
</gene>
<comment type="caution">
    <text evidence="7">The sequence shown here is derived from an EMBL/GenBank/DDBJ whole genome shotgun (WGS) entry which is preliminary data.</text>
</comment>
<evidence type="ECO:0000256" key="2">
    <source>
        <dbReference type="ARBA" id="ARBA00023125"/>
    </source>
</evidence>
<dbReference type="Gene3D" id="1.10.10.60">
    <property type="entry name" value="Homeodomain-like"/>
    <property type="match status" value="1"/>
</dbReference>
<dbReference type="Proteomes" id="UP000263094">
    <property type="component" value="Unassembled WGS sequence"/>
</dbReference>
<dbReference type="RefSeq" id="WP_128554149.1">
    <property type="nucleotide sequence ID" value="NZ_QUAK01000013.1"/>
</dbReference>
<dbReference type="AlphaFoldDB" id="A0A372MCP8"/>
<dbReference type="PANTHER" id="PTHR30055">
    <property type="entry name" value="HTH-TYPE TRANSCRIPTIONAL REGULATOR RUTR"/>
    <property type="match status" value="1"/>
</dbReference>
<dbReference type="PANTHER" id="PTHR30055:SF148">
    <property type="entry name" value="TETR-FAMILY TRANSCRIPTIONAL REGULATOR"/>
    <property type="match status" value="1"/>
</dbReference>
<accession>A0A372MCP8</accession>
<feature type="region of interest" description="Disordered" evidence="5">
    <location>
        <begin position="1"/>
        <end position="32"/>
    </location>
</feature>
<keyword evidence="2 4" id="KW-0238">DNA-binding</keyword>
<dbReference type="PROSITE" id="PS50977">
    <property type="entry name" value="HTH_TETR_2"/>
    <property type="match status" value="1"/>
</dbReference>
<sequence>MSRQEGTVPHPPSNPADEQPTPRRGRGRRPSDEVRADVLHTVGEILLDEGLADFTIERVARQSGVSKTTIYKWWPSRGALALDGYFHKVETTLAFPDTDDIRADLTTQLHAFGHLVGDTPAGRLLAELIGAAQTDPELATAYRSLYSAERRRLAVTRLLRAQESGQVRPEVDPQVVVDQLWGAVYHRLLIPDEPINPTFITALLDNLLTGIMTPGH</sequence>
<keyword evidence="8" id="KW-1185">Reference proteome</keyword>
<reference evidence="7 8" key="1">
    <citation type="submission" date="2018-08" db="EMBL/GenBank/DDBJ databases">
        <title>Isolation, diversity and antifungal activity of Actinobacteria from wheat.</title>
        <authorList>
            <person name="Han C."/>
        </authorList>
    </citation>
    <scope>NUCLEOTIDE SEQUENCE [LARGE SCALE GENOMIC DNA]</scope>
    <source>
        <strain evidence="7 8">NEAU-YY421</strain>
    </source>
</reference>
<dbReference type="Pfam" id="PF16859">
    <property type="entry name" value="TetR_C_11"/>
    <property type="match status" value="1"/>
</dbReference>
<evidence type="ECO:0000259" key="6">
    <source>
        <dbReference type="PROSITE" id="PS50977"/>
    </source>
</evidence>
<evidence type="ECO:0000256" key="5">
    <source>
        <dbReference type="SAM" id="MobiDB-lite"/>
    </source>
</evidence>